<evidence type="ECO:0008006" key="7">
    <source>
        <dbReference type="Google" id="ProtNLM"/>
    </source>
</evidence>
<dbReference type="GO" id="GO:0016757">
    <property type="term" value="F:glycosyltransferase activity"/>
    <property type="evidence" value="ECO:0007669"/>
    <property type="project" value="UniProtKB-KW"/>
</dbReference>
<accession>A0A8J3IPC0</accession>
<evidence type="ECO:0000256" key="2">
    <source>
        <dbReference type="ARBA" id="ARBA00022679"/>
    </source>
</evidence>
<evidence type="ECO:0000313" key="6">
    <source>
        <dbReference type="Proteomes" id="UP000597444"/>
    </source>
</evidence>
<evidence type="ECO:0000259" key="3">
    <source>
        <dbReference type="Pfam" id="PF00534"/>
    </source>
</evidence>
<dbReference type="RefSeq" id="WP_220206670.1">
    <property type="nucleotide sequence ID" value="NZ_BNJK01000001.1"/>
</dbReference>
<evidence type="ECO:0000256" key="1">
    <source>
        <dbReference type="ARBA" id="ARBA00022676"/>
    </source>
</evidence>
<dbReference type="InterPro" id="IPR001296">
    <property type="entry name" value="Glyco_trans_1"/>
</dbReference>
<dbReference type="PANTHER" id="PTHR12526">
    <property type="entry name" value="GLYCOSYLTRANSFERASE"/>
    <property type="match status" value="1"/>
</dbReference>
<dbReference type="Pfam" id="PF13439">
    <property type="entry name" value="Glyco_transf_4"/>
    <property type="match status" value="1"/>
</dbReference>
<keyword evidence="2" id="KW-0808">Transferase</keyword>
<dbReference type="SUPFAM" id="SSF53756">
    <property type="entry name" value="UDP-Glycosyltransferase/glycogen phosphorylase"/>
    <property type="match status" value="1"/>
</dbReference>
<dbReference type="Pfam" id="PF00534">
    <property type="entry name" value="Glycos_transf_1"/>
    <property type="match status" value="1"/>
</dbReference>
<dbReference type="PANTHER" id="PTHR12526:SF629">
    <property type="entry name" value="TEICHURONIC ACID BIOSYNTHESIS GLYCOSYLTRANSFERASE TUAH-RELATED"/>
    <property type="match status" value="1"/>
</dbReference>
<reference evidence="5" key="1">
    <citation type="submission" date="2020-10" db="EMBL/GenBank/DDBJ databases">
        <title>Taxonomic study of unclassified bacteria belonging to the class Ktedonobacteria.</title>
        <authorList>
            <person name="Yabe S."/>
            <person name="Wang C.M."/>
            <person name="Zheng Y."/>
            <person name="Sakai Y."/>
            <person name="Cavaletti L."/>
            <person name="Monciardini P."/>
            <person name="Donadio S."/>
        </authorList>
    </citation>
    <scope>NUCLEOTIDE SEQUENCE</scope>
    <source>
        <strain evidence="5">ID150040</strain>
    </source>
</reference>
<dbReference type="Proteomes" id="UP000597444">
    <property type="component" value="Unassembled WGS sequence"/>
</dbReference>
<dbReference type="EMBL" id="BNJK01000001">
    <property type="protein sequence ID" value="GHO96020.1"/>
    <property type="molecule type" value="Genomic_DNA"/>
</dbReference>
<organism evidence="5 6">
    <name type="scientific">Reticulibacter mediterranei</name>
    <dbReference type="NCBI Taxonomy" id="2778369"/>
    <lineage>
        <taxon>Bacteria</taxon>
        <taxon>Bacillati</taxon>
        <taxon>Chloroflexota</taxon>
        <taxon>Ktedonobacteria</taxon>
        <taxon>Ktedonobacterales</taxon>
        <taxon>Reticulibacteraceae</taxon>
        <taxon>Reticulibacter</taxon>
    </lineage>
</organism>
<proteinExistence type="predicted"/>
<comment type="caution">
    <text evidence="5">The sequence shown here is derived from an EMBL/GenBank/DDBJ whole genome shotgun (WGS) entry which is preliminary data.</text>
</comment>
<name>A0A8J3IPC0_9CHLR</name>
<keyword evidence="6" id="KW-1185">Reference proteome</keyword>
<dbReference type="AlphaFoldDB" id="A0A8J3IPC0"/>
<evidence type="ECO:0000259" key="4">
    <source>
        <dbReference type="Pfam" id="PF13439"/>
    </source>
</evidence>
<sequence length="416" mass="46938">MKTLPDATDLEAENTDSATKPVKICMHVTDGAYDDYRVMREATALVEAGYDVTIVDIMNEVERPQKEDISDVHMSHVMYPELFIPTRFKPWYLAKAADMILRGSIRLVQTPTDIYHAHDVKGLPACYIAATLRRKPLVFDSHEIPLDDPNITRWRGLSKLAGKVLTSMMPRCTGVMSASPLYSREIMREFHYPDVMTLLNLPTYREVPPSNKLRERLGLGPEIRIALYQGNIQANRSLEQLVNAAPFLDPNIVIVMMGHATEATRIELEKLIAEKGVEDRVKMIPAVPYNELLSWTTSADLGLTIFKPGYTRSIRYCLPNKLFEYLMAGLPVLSSQLDAIAEVLKTYEVGDILPSLAPEDVGTAINAMLADSAKLERMRQNALKAARDEFHWEKEKLKLVAFYKKVVEKSKKSIGK</sequence>
<gene>
    <name evidence="5" type="ORF">KSF_060680</name>
</gene>
<dbReference type="InterPro" id="IPR028098">
    <property type="entry name" value="Glyco_trans_4-like_N"/>
</dbReference>
<feature type="domain" description="Glycosyl transferase family 1" evidence="3">
    <location>
        <begin position="212"/>
        <end position="384"/>
    </location>
</feature>
<protein>
    <recommendedName>
        <fullName evidence="7">Glycosyl transferase family 1</fullName>
    </recommendedName>
</protein>
<dbReference type="Gene3D" id="3.40.50.2000">
    <property type="entry name" value="Glycogen Phosphorylase B"/>
    <property type="match status" value="2"/>
</dbReference>
<keyword evidence="1" id="KW-0328">Glycosyltransferase</keyword>
<dbReference type="CDD" id="cd03801">
    <property type="entry name" value="GT4_PimA-like"/>
    <property type="match status" value="1"/>
</dbReference>
<feature type="domain" description="Glycosyltransferase subfamily 4-like N-terminal" evidence="4">
    <location>
        <begin position="38"/>
        <end position="193"/>
    </location>
</feature>
<evidence type="ECO:0000313" key="5">
    <source>
        <dbReference type="EMBL" id="GHO96020.1"/>
    </source>
</evidence>